<sequence>MMAAAGESALDRPQGSLVVRPSTENDVAAMIAIYTHHITRGLGEVDIEPTQADDIKRRRKNMLRRRLPHLAAERDGAIVGYAYAVPFRKRPAYRYAVKHSIYVHPRHVGTGIGRQLLPALIEACASVGYRQMFAYIDADNVASLSLHEAHGFRRAGLLQGVGFKYGKWADSVLMQRAIGAGTTTPPVEIAYSRTT</sequence>
<feature type="domain" description="N-acetyltransferase" evidence="1">
    <location>
        <begin position="17"/>
        <end position="179"/>
    </location>
</feature>
<dbReference type="PANTHER" id="PTHR43072:SF8">
    <property type="entry name" value="ACYLTRANSFERASE FABY-RELATED"/>
    <property type="match status" value="1"/>
</dbReference>
<dbReference type="SUPFAM" id="SSF55729">
    <property type="entry name" value="Acyl-CoA N-acyltransferases (Nat)"/>
    <property type="match status" value="1"/>
</dbReference>
<accession>A0ABS8KZX4</accession>
<dbReference type="RefSeq" id="WP_230553003.1">
    <property type="nucleotide sequence ID" value="NZ_JAJISD010000010.1"/>
</dbReference>
<evidence type="ECO:0000259" key="1">
    <source>
        <dbReference type="PROSITE" id="PS51186"/>
    </source>
</evidence>
<evidence type="ECO:0000313" key="2">
    <source>
        <dbReference type="EMBL" id="MCC8431612.1"/>
    </source>
</evidence>
<dbReference type="EMBL" id="JAJISD010000010">
    <property type="protein sequence ID" value="MCC8431612.1"/>
    <property type="molecule type" value="Genomic_DNA"/>
</dbReference>
<comment type="caution">
    <text evidence="2">The sequence shown here is derived from an EMBL/GenBank/DDBJ whole genome shotgun (WGS) entry which is preliminary data.</text>
</comment>
<evidence type="ECO:0000313" key="3">
    <source>
        <dbReference type="Proteomes" id="UP001198862"/>
    </source>
</evidence>
<proteinExistence type="predicted"/>
<dbReference type="InterPro" id="IPR016181">
    <property type="entry name" value="Acyl_CoA_acyltransferase"/>
</dbReference>
<protein>
    <submittedName>
        <fullName evidence="2">N-acetyltransferase family protein</fullName>
    </submittedName>
</protein>
<dbReference type="CDD" id="cd04301">
    <property type="entry name" value="NAT_SF"/>
    <property type="match status" value="1"/>
</dbReference>
<gene>
    <name evidence="2" type="ORF">LJ725_21775</name>
</gene>
<keyword evidence="3" id="KW-1185">Reference proteome</keyword>
<reference evidence="2 3" key="1">
    <citation type="submission" date="2021-11" db="EMBL/GenBank/DDBJ databases">
        <authorList>
            <person name="Lee D.-H."/>
            <person name="Kim S.-B."/>
        </authorList>
    </citation>
    <scope>NUCLEOTIDE SEQUENCE [LARGE SCALE GENOMIC DNA]</scope>
    <source>
        <strain evidence="2 3">KCTC 52223</strain>
    </source>
</reference>
<dbReference type="InterPro" id="IPR000182">
    <property type="entry name" value="GNAT_dom"/>
</dbReference>
<dbReference type="PANTHER" id="PTHR43072">
    <property type="entry name" value="N-ACETYLTRANSFERASE"/>
    <property type="match status" value="1"/>
</dbReference>
<dbReference type="Pfam" id="PF00583">
    <property type="entry name" value="Acetyltransf_1"/>
    <property type="match status" value="1"/>
</dbReference>
<dbReference type="PROSITE" id="PS51186">
    <property type="entry name" value="GNAT"/>
    <property type="match status" value="1"/>
</dbReference>
<organism evidence="2 3">
    <name type="scientific">Reyranella aquatilis</name>
    <dbReference type="NCBI Taxonomy" id="2035356"/>
    <lineage>
        <taxon>Bacteria</taxon>
        <taxon>Pseudomonadati</taxon>
        <taxon>Pseudomonadota</taxon>
        <taxon>Alphaproteobacteria</taxon>
        <taxon>Hyphomicrobiales</taxon>
        <taxon>Reyranellaceae</taxon>
        <taxon>Reyranella</taxon>
    </lineage>
</organism>
<dbReference type="Proteomes" id="UP001198862">
    <property type="component" value="Unassembled WGS sequence"/>
</dbReference>
<name>A0ABS8KZX4_9HYPH</name>
<dbReference type="Gene3D" id="3.40.630.30">
    <property type="match status" value="1"/>
</dbReference>